<proteinExistence type="predicted"/>
<protein>
    <recommendedName>
        <fullName evidence="1">AB hydrolase-1 domain-containing protein</fullName>
    </recommendedName>
</protein>
<evidence type="ECO:0000259" key="1">
    <source>
        <dbReference type="Pfam" id="PF12697"/>
    </source>
</evidence>
<dbReference type="PANTHER" id="PTHR43358">
    <property type="entry name" value="ALPHA/BETA-HYDROLASE"/>
    <property type="match status" value="1"/>
</dbReference>
<keyword evidence="3" id="KW-1185">Reference proteome</keyword>
<dbReference type="PANTHER" id="PTHR43358:SF5">
    <property type="entry name" value="EXPORTED PROTEIN"/>
    <property type="match status" value="1"/>
</dbReference>
<feature type="domain" description="AB hydrolase-1" evidence="1">
    <location>
        <begin position="86"/>
        <end position="302"/>
    </location>
</feature>
<dbReference type="InterPro" id="IPR000073">
    <property type="entry name" value="AB_hydrolase_1"/>
</dbReference>
<dbReference type="InterPro" id="IPR052920">
    <property type="entry name" value="DNA-binding_regulatory"/>
</dbReference>
<dbReference type="eggNOG" id="COG1073">
    <property type="taxonomic scope" value="Bacteria"/>
</dbReference>
<evidence type="ECO:0000313" key="2">
    <source>
        <dbReference type="EMBL" id="KGE73186.1"/>
    </source>
</evidence>
<accession>A0A098R0A1</accession>
<dbReference type="AlphaFoldDB" id="A0A098R0A1"/>
<sequence>MVFFLILTLLGICYLGLGWYVSRAVINKPGSSEEQTLSHGLEEGEITPAFMDMPREEFTVPSPWGYSLRTLHIHPPEAGRSAVGTVIFIHGITSTWHGMVKYMGDFLERGWQVYAYNQRNHYGSGGRNKTYGFFEKGDLKAVLDAVELRNRQRGLAPQLPLVLYGESMGAATMLQYNPQDPRIRLRVNDCSFSDMTEVVAFGMNQVGIPKGIQPFLVFAGSLVTWLRQGFFFRQVSPREAVKTMTSPVLTLHGEDDETSPVRMARELQEAIQISPAGSESRMVTFPGAGHARSILEHPDRYRRELWQWIESHID</sequence>
<name>A0A098R0A1_9SPIO</name>
<gene>
    <name evidence="2" type="ORF">DC28_05290</name>
</gene>
<dbReference type="Pfam" id="PF12697">
    <property type="entry name" value="Abhydrolase_6"/>
    <property type="match status" value="1"/>
</dbReference>
<comment type="caution">
    <text evidence="2">The sequence shown here is derived from an EMBL/GenBank/DDBJ whole genome shotgun (WGS) entry which is preliminary data.</text>
</comment>
<dbReference type="InterPro" id="IPR029058">
    <property type="entry name" value="AB_hydrolase_fold"/>
</dbReference>
<dbReference type="EMBL" id="JNUP01000045">
    <property type="protein sequence ID" value="KGE73186.1"/>
    <property type="molecule type" value="Genomic_DNA"/>
</dbReference>
<dbReference type="STRING" id="1480694.DC28_05290"/>
<reference evidence="2 3" key="1">
    <citation type="submission" date="2014-05" db="EMBL/GenBank/DDBJ databases">
        <title>De novo Genome Sequence of Spirocheata sp.</title>
        <authorList>
            <person name="Shivani Y."/>
            <person name="Subhash Y."/>
            <person name="Tushar L."/>
            <person name="Sasikala C."/>
            <person name="Ramana C.V."/>
        </authorList>
    </citation>
    <scope>NUCLEOTIDE SEQUENCE [LARGE SCALE GENOMIC DNA]</scope>
    <source>
        <strain evidence="2 3">JC230</strain>
    </source>
</reference>
<organism evidence="2 3">
    <name type="scientific">Spirochaeta lutea</name>
    <dbReference type="NCBI Taxonomy" id="1480694"/>
    <lineage>
        <taxon>Bacteria</taxon>
        <taxon>Pseudomonadati</taxon>
        <taxon>Spirochaetota</taxon>
        <taxon>Spirochaetia</taxon>
        <taxon>Spirochaetales</taxon>
        <taxon>Spirochaetaceae</taxon>
        <taxon>Spirochaeta</taxon>
    </lineage>
</organism>
<dbReference type="Proteomes" id="UP000029692">
    <property type="component" value="Unassembled WGS sequence"/>
</dbReference>
<dbReference type="SUPFAM" id="SSF53474">
    <property type="entry name" value="alpha/beta-Hydrolases"/>
    <property type="match status" value="1"/>
</dbReference>
<evidence type="ECO:0000313" key="3">
    <source>
        <dbReference type="Proteomes" id="UP000029692"/>
    </source>
</evidence>
<dbReference type="Gene3D" id="3.40.50.1820">
    <property type="entry name" value="alpha/beta hydrolase"/>
    <property type="match status" value="1"/>
</dbReference>